<reference evidence="1 2" key="1">
    <citation type="journal article" date="2019" name="Int. J. Syst. Evol. Microbiol.">
        <title>The Global Catalogue of Microorganisms (GCM) 10K type strain sequencing project: providing services to taxonomists for standard genome sequencing and annotation.</title>
        <authorList>
            <consortium name="The Broad Institute Genomics Platform"/>
            <consortium name="The Broad Institute Genome Sequencing Center for Infectious Disease"/>
            <person name="Wu L."/>
            <person name="Ma J."/>
        </authorList>
    </citation>
    <scope>NUCLEOTIDE SEQUENCE [LARGE SCALE GENOMIC DNA]</scope>
    <source>
        <strain evidence="1 2">DT85</strain>
    </source>
</reference>
<gene>
    <name evidence="1" type="ORF">ACFQJ4_03240</name>
</gene>
<dbReference type="EMBL" id="JBHTAP010000001">
    <property type="protein sequence ID" value="MFC7234326.1"/>
    <property type="molecule type" value="Genomic_DNA"/>
</dbReference>
<dbReference type="GeneID" id="79265993"/>
<accession>A0ABD5ZM49</accession>
<evidence type="ECO:0000313" key="2">
    <source>
        <dbReference type="Proteomes" id="UP001596398"/>
    </source>
</evidence>
<name>A0ABD5ZM49_9EURY</name>
<dbReference type="AlphaFoldDB" id="A0ABD5ZM49"/>
<keyword evidence="2" id="KW-1185">Reference proteome</keyword>
<evidence type="ECO:0000313" key="1">
    <source>
        <dbReference type="EMBL" id="MFC7234326.1"/>
    </source>
</evidence>
<dbReference type="RefSeq" id="WP_276235328.1">
    <property type="nucleotide sequence ID" value="NZ_CP119802.1"/>
</dbReference>
<organism evidence="1 2">
    <name type="scientific">Halosegnis marinus</name>
    <dbReference type="NCBI Taxonomy" id="3034023"/>
    <lineage>
        <taxon>Archaea</taxon>
        <taxon>Methanobacteriati</taxon>
        <taxon>Methanobacteriota</taxon>
        <taxon>Stenosarchaea group</taxon>
        <taxon>Halobacteria</taxon>
        <taxon>Halobacteriales</taxon>
        <taxon>Natronomonadaceae</taxon>
        <taxon>Halosegnis</taxon>
    </lineage>
</organism>
<protein>
    <submittedName>
        <fullName evidence="1">Uncharacterized protein</fullName>
    </submittedName>
</protein>
<sequence>MPRCASCGDSVPADGEWIELRHHHRYMCFESAFCGSDCATAYLADGLES</sequence>
<proteinExistence type="predicted"/>
<comment type="caution">
    <text evidence="1">The sequence shown here is derived from an EMBL/GenBank/DDBJ whole genome shotgun (WGS) entry which is preliminary data.</text>
</comment>
<dbReference type="Proteomes" id="UP001596398">
    <property type="component" value="Unassembled WGS sequence"/>
</dbReference>